<proteinExistence type="predicted"/>
<accession>A0A8S2FF95</accession>
<dbReference type="AlphaFoldDB" id="A0A8S2FF95"/>
<sequence length="171" mass="19877">MQQMYGFRVNFIKYIISATQNCDDEEELRTVAKTYLIPMMAIATEEALSTNPTNREFRNWLIWNECACRDFGTALNIAILTDYKNDLPKILRQRTSVPRTSITATDLQSFKLLLQESDGVLESLQKQNYRDKASVRAYAKKHFCSLLGKIVSTENDLYEQHKQKLQKKIEI</sequence>
<organism evidence="1 3">
    <name type="scientific">Didymodactylos carnosus</name>
    <dbReference type="NCBI Taxonomy" id="1234261"/>
    <lineage>
        <taxon>Eukaryota</taxon>
        <taxon>Metazoa</taxon>
        <taxon>Spiralia</taxon>
        <taxon>Gnathifera</taxon>
        <taxon>Rotifera</taxon>
        <taxon>Eurotatoria</taxon>
        <taxon>Bdelloidea</taxon>
        <taxon>Philodinida</taxon>
        <taxon>Philodinidae</taxon>
        <taxon>Didymodactylos</taxon>
    </lineage>
</organism>
<dbReference type="Proteomes" id="UP000682733">
    <property type="component" value="Unassembled WGS sequence"/>
</dbReference>
<evidence type="ECO:0000313" key="3">
    <source>
        <dbReference type="Proteomes" id="UP000677228"/>
    </source>
</evidence>
<name>A0A8S2FF95_9BILA</name>
<comment type="caution">
    <text evidence="1">The sequence shown here is derived from an EMBL/GenBank/DDBJ whole genome shotgun (WGS) entry which is preliminary data.</text>
</comment>
<gene>
    <name evidence="1" type="ORF">OVA965_LOCUS34724</name>
    <name evidence="2" type="ORF">TMI583_LOCUS35665</name>
</gene>
<dbReference type="EMBL" id="CAJOBA010051327">
    <property type="protein sequence ID" value="CAF4243562.1"/>
    <property type="molecule type" value="Genomic_DNA"/>
</dbReference>
<evidence type="ECO:0000313" key="2">
    <source>
        <dbReference type="EMBL" id="CAF4243562.1"/>
    </source>
</evidence>
<dbReference type="EMBL" id="CAJNOK010029489">
    <property type="protein sequence ID" value="CAF1448364.1"/>
    <property type="molecule type" value="Genomic_DNA"/>
</dbReference>
<evidence type="ECO:0000313" key="1">
    <source>
        <dbReference type="EMBL" id="CAF1448364.1"/>
    </source>
</evidence>
<protein>
    <submittedName>
        <fullName evidence="1">Uncharacterized protein</fullName>
    </submittedName>
</protein>
<dbReference type="Proteomes" id="UP000677228">
    <property type="component" value="Unassembled WGS sequence"/>
</dbReference>
<reference evidence="1" key="1">
    <citation type="submission" date="2021-02" db="EMBL/GenBank/DDBJ databases">
        <authorList>
            <person name="Nowell W R."/>
        </authorList>
    </citation>
    <scope>NUCLEOTIDE SEQUENCE</scope>
</reference>